<comment type="pathway">
    <text evidence="1">Cofactor biosynthesis; adenosylcobalamin biosynthesis.</text>
</comment>
<feature type="domain" description="Cobalamin biosynthesis precorrin-8X methylmutase CobH/CbiC" evidence="5">
    <location>
        <begin position="10"/>
        <end position="203"/>
    </location>
</feature>
<dbReference type="Gene3D" id="3.40.50.10230">
    <property type="entry name" value="Cobalamin biosynthesis CobH/CbiC, precorrin-8X methylmutase"/>
    <property type="match status" value="1"/>
</dbReference>
<keyword evidence="7" id="KW-1185">Reference proteome</keyword>
<dbReference type="PANTHER" id="PTHR43588:SF1">
    <property type="entry name" value="COBALT-PRECORRIN-8 METHYLMUTASE"/>
    <property type="match status" value="1"/>
</dbReference>
<comment type="caution">
    <text evidence="6">The sequence shown here is derived from an EMBL/GenBank/DDBJ whole genome shotgun (WGS) entry which is preliminary data.</text>
</comment>
<dbReference type="SUPFAM" id="SSF63965">
    <property type="entry name" value="Precorrin-8X methylmutase CbiC/CobH"/>
    <property type="match status" value="1"/>
</dbReference>
<evidence type="ECO:0000313" key="6">
    <source>
        <dbReference type="EMBL" id="TEB11926.1"/>
    </source>
</evidence>
<dbReference type="GO" id="GO:0043778">
    <property type="term" value="F:cobalt-precorrin-8 methylmutase activity"/>
    <property type="evidence" value="ECO:0007669"/>
    <property type="project" value="UniProtKB-EC"/>
</dbReference>
<gene>
    <name evidence="6" type="primary">cbiC</name>
    <name evidence="6" type="ORF">Pmgp_01293</name>
</gene>
<dbReference type="GO" id="GO:0016993">
    <property type="term" value="F:precorrin-8X methylmutase activity"/>
    <property type="evidence" value="ECO:0007669"/>
    <property type="project" value="InterPro"/>
</dbReference>
<keyword evidence="3" id="KW-0169">Cobalamin biosynthesis</keyword>
<dbReference type="RefSeq" id="WP_134213163.1">
    <property type="nucleotide sequence ID" value="NZ_QFFZ01000010.1"/>
</dbReference>
<dbReference type="InterPro" id="IPR036588">
    <property type="entry name" value="CobH/CbiC_sf"/>
</dbReference>
<evidence type="ECO:0000256" key="4">
    <source>
        <dbReference type="ARBA" id="ARBA00023235"/>
    </source>
</evidence>
<proteinExistence type="inferred from homology"/>
<protein>
    <submittedName>
        <fullName evidence="6">Cobalt-precorrin-8 methylmutase</fullName>
        <ecNumber evidence="6">5.4.99.60</ecNumber>
    </submittedName>
</protein>
<evidence type="ECO:0000256" key="3">
    <source>
        <dbReference type="ARBA" id="ARBA00022573"/>
    </source>
</evidence>
<dbReference type="AlphaFoldDB" id="A0A4Y7RT47"/>
<sequence>MYEQIAPQAIMSKSLAIIDAGVDLSGFGDGEKEIVCRCVHASGDFGIAGSIRFSPGAVETGVRLIKERVPIFADVSMVAAGISPSLQKELSLEVHTRIHCPEVLKLSGQKGWTRAEAAVWLAREIINGGLAVIGNAPTALWKILELAEKGITRPGLVIGIPVGFVGAAESKEALAASGLPYISCAGTRGGSPLAAAALNALMKLALRG</sequence>
<evidence type="ECO:0000259" key="5">
    <source>
        <dbReference type="Pfam" id="PF02570"/>
    </source>
</evidence>
<dbReference type="UniPathway" id="UPA00148"/>
<evidence type="ECO:0000256" key="1">
    <source>
        <dbReference type="ARBA" id="ARBA00004953"/>
    </source>
</evidence>
<dbReference type="OrthoDB" id="9780708at2"/>
<dbReference type="Pfam" id="PF02570">
    <property type="entry name" value="CbiC"/>
    <property type="match status" value="1"/>
</dbReference>
<keyword evidence="4 6" id="KW-0413">Isomerase</keyword>
<accession>A0A4Y7RT47</accession>
<dbReference type="PANTHER" id="PTHR43588">
    <property type="entry name" value="COBALT-PRECORRIN-8 METHYLMUTASE"/>
    <property type="match status" value="1"/>
</dbReference>
<dbReference type="GO" id="GO:0009236">
    <property type="term" value="P:cobalamin biosynthetic process"/>
    <property type="evidence" value="ECO:0007669"/>
    <property type="project" value="UniProtKB-UniPathway"/>
</dbReference>
<dbReference type="EC" id="5.4.99.60" evidence="6"/>
<dbReference type="Proteomes" id="UP000297597">
    <property type="component" value="Unassembled WGS sequence"/>
</dbReference>
<evidence type="ECO:0000313" key="7">
    <source>
        <dbReference type="Proteomes" id="UP000297597"/>
    </source>
</evidence>
<organism evidence="6 7">
    <name type="scientific">Pelotomaculum propionicicum</name>
    <dbReference type="NCBI Taxonomy" id="258475"/>
    <lineage>
        <taxon>Bacteria</taxon>
        <taxon>Bacillati</taxon>
        <taxon>Bacillota</taxon>
        <taxon>Clostridia</taxon>
        <taxon>Eubacteriales</taxon>
        <taxon>Desulfotomaculaceae</taxon>
        <taxon>Pelotomaculum</taxon>
    </lineage>
</organism>
<reference evidence="6 7" key="1">
    <citation type="journal article" date="2018" name="Environ. Microbiol.">
        <title>Novel energy conservation strategies and behaviour of Pelotomaculum schinkii driving syntrophic propionate catabolism.</title>
        <authorList>
            <person name="Hidalgo-Ahumada C.A.P."/>
            <person name="Nobu M.K."/>
            <person name="Narihiro T."/>
            <person name="Tamaki H."/>
            <person name="Liu W.T."/>
            <person name="Kamagata Y."/>
            <person name="Stams A.J.M."/>
            <person name="Imachi H."/>
            <person name="Sousa D.Z."/>
        </authorList>
    </citation>
    <scope>NUCLEOTIDE SEQUENCE [LARGE SCALE GENOMIC DNA]</scope>
    <source>
        <strain evidence="6 7">MGP</strain>
    </source>
</reference>
<name>A0A4Y7RT47_9FIRM</name>
<evidence type="ECO:0000256" key="2">
    <source>
        <dbReference type="ARBA" id="ARBA00009774"/>
    </source>
</evidence>
<dbReference type="EMBL" id="QFFZ01000010">
    <property type="protein sequence ID" value="TEB11926.1"/>
    <property type="molecule type" value="Genomic_DNA"/>
</dbReference>
<comment type="similarity">
    <text evidence="2">Belongs to the CobH/CbiC family.</text>
</comment>
<dbReference type="InterPro" id="IPR003722">
    <property type="entry name" value="Cbl_synth_CobH/CbiC"/>
</dbReference>